<evidence type="ECO:0000313" key="11">
    <source>
        <dbReference type="EMBL" id="KAF2490724.1"/>
    </source>
</evidence>
<dbReference type="Proteomes" id="UP000799750">
    <property type="component" value="Unassembled WGS sequence"/>
</dbReference>
<dbReference type="OrthoDB" id="103454at2759"/>
<dbReference type="Gene3D" id="1.20.58.1380">
    <property type="match status" value="1"/>
</dbReference>
<dbReference type="InterPro" id="IPR037624">
    <property type="entry name" value="Nup133-like"/>
</dbReference>
<dbReference type="GO" id="GO:0031080">
    <property type="term" value="C:nuclear pore outer ring"/>
    <property type="evidence" value="ECO:0007669"/>
    <property type="project" value="TreeGrafter"/>
</dbReference>
<evidence type="ECO:0000256" key="6">
    <source>
        <dbReference type="ARBA" id="ARBA00023010"/>
    </source>
</evidence>
<gene>
    <name evidence="11" type="ORF">BU16DRAFT_543033</name>
</gene>
<keyword evidence="3" id="KW-0813">Transport</keyword>
<sequence length="1345" mass="150293">MFSPDSTINSLHGSVSRNPRRRQRKDSDSVRLQPHRKRNKLSEESFVSPSAVKVNGNGSAVMNGHASHADGETTFVSMDMPVREKKLTGKRAHKDDGSILLSKSANHSVKKLPGFPTRLSQNPAVPYRAFILPSIGYALALTHEHALGWDYTSSSAPSKVHALPLSFGLKRSDPLPLGAIVQNGPSDEFGMVVVAPTTGKITFWENVDSAETFSRFPQRHQGVDGSVGKLFSGETITEIVDIEHAGYALIFSSGRIAQLTLRDSQGRPSINVYQLQTIRTGGGLFGGFKNVLGGGIRKEIASVKARSSESKGQMEIVTATTTGIFQLWDLSWAGQQIFKREVDAHAEILTTLLGAVAPEQQGRQDVKILDFAIMQHSTAGTEVSIVDTRDKIDLLVLVAMWEPTSINYSLLEVSLVGDTGVIRRVIPINAYQQPQLPKEPAAKLLLPLPGHTALIQFSNGIVMASLKQPEETPDTQLMVDTGKAPVPYQDTMYFRKDKQVRIAGSSIEEPARKSRGSACIFVLGGFGIIRVACQPAAEDQTRVTARSKLEQATFFSNRTDQILDFSIRGRYSFPTAEVEQAATAISDEVLKSSSEFVETGLLSMEEQLKKRSVALQNLASHLRSDYPPLSFSVRWALLEGADRLAAALEVWKHHEVRVKLGEKHPDKFAQEPLMTQMLAYLHERYKTEMKTEIGERDEVRTFFVRDIYRFEVLVPWAFHVLKEAYNVGSKQHALLAQLISEADDFVLTTFETAFAFREQNLDLYGLDPDCLDDGILKLGQGYSQISGIWTSTHNNVQSTKQLVDTARTLSTRISDQSDTNVMKLAAENPRLVRISCQVHMEFFRWSLEQSSEKIRASGQRLLHEFETRVRPELIFELTSIGQATQGMDLAEKYRDMPTLVRIIKAEHDYYAEEMEHPGFVMEAAKQMKKLQKRIAGYFTKYDKDFAEAYYTNQIANNEQSQVFSEDCLNQPALTAFLRADPARARLGWMNEIAGEKNYVGAATMLTEVGSRQESNNWCKKAELSLAKLALLCVKQKGVPNPQLEELKVRNQAELKLVSIQDKLYNHFRETIFKALDEDSAVGLLMGAYGGMVEEQPALQQLLKQSFEEIIAHRVLEPLLLIDTLTLIGQSQREGSDDITGSEFFMALQVLEICRPDLTQAAYEDTRKLIWKRCFVRDDWEVLNDTTDKGDAEISRGVITTMLGWTLRKLIESTSEWRSQAPAPSAVTGAGCSTEALASRFASEDLRNPIIKDNLYDEDQLQKYLTTCRLDTWFEACITATKEQMQHEVEEEKLLAAQMSVIKTGIEDKGLSEKAWVEMEARGASEAFEGDDEDSVGNEDTEMDDE</sequence>
<dbReference type="GO" id="GO:0006606">
    <property type="term" value="P:protein import into nucleus"/>
    <property type="evidence" value="ECO:0007669"/>
    <property type="project" value="TreeGrafter"/>
</dbReference>
<accession>A0A6A6QFC6</accession>
<dbReference type="GO" id="GO:0000972">
    <property type="term" value="P:transcription-dependent tethering of RNA polymerase II gene DNA at nuclear periphery"/>
    <property type="evidence" value="ECO:0007669"/>
    <property type="project" value="TreeGrafter"/>
</dbReference>
<dbReference type="EMBL" id="MU004196">
    <property type="protein sequence ID" value="KAF2490724.1"/>
    <property type="molecule type" value="Genomic_DNA"/>
</dbReference>
<reference evidence="11" key="1">
    <citation type="journal article" date="2020" name="Stud. Mycol.">
        <title>101 Dothideomycetes genomes: a test case for predicting lifestyles and emergence of pathogens.</title>
        <authorList>
            <person name="Haridas S."/>
            <person name="Albert R."/>
            <person name="Binder M."/>
            <person name="Bloem J."/>
            <person name="Labutti K."/>
            <person name="Salamov A."/>
            <person name="Andreopoulos B."/>
            <person name="Baker S."/>
            <person name="Barry K."/>
            <person name="Bills G."/>
            <person name="Bluhm B."/>
            <person name="Cannon C."/>
            <person name="Castanera R."/>
            <person name="Culley D."/>
            <person name="Daum C."/>
            <person name="Ezra D."/>
            <person name="Gonzalez J."/>
            <person name="Henrissat B."/>
            <person name="Kuo A."/>
            <person name="Liang C."/>
            <person name="Lipzen A."/>
            <person name="Lutzoni F."/>
            <person name="Magnuson J."/>
            <person name="Mondo S."/>
            <person name="Nolan M."/>
            <person name="Ohm R."/>
            <person name="Pangilinan J."/>
            <person name="Park H.-J."/>
            <person name="Ramirez L."/>
            <person name="Alfaro M."/>
            <person name="Sun H."/>
            <person name="Tritt A."/>
            <person name="Yoshinaga Y."/>
            <person name="Zwiers L.-H."/>
            <person name="Turgeon B."/>
            <person name="Goodwin S."/>
            <person name="Spatafora J."/>
            <person name="Crous P."/>
            <person name="Grigoriev I."/>
        </authorList>
    </citation>
    <scope>NUCLEOTIDE SEQUENCE</scope>
    <source>
        <strain evidence="11">CBS 269.34</strain>
    </source>
</reference>
<evidence type="ECO:0000256" key="2">
    <source>
        <dbReference type="ARBA" id="ARBA00005569"/>
    </source>
</evidence>
<keyword evidence="5" id="KW-0653">Protein transport</keyword>
<dbReference type="GO" id="GO:0017056">
    <property type="term" value="F:structural constituent of nuclear pore"/>
    <property type="evidence" value="ECO:0007669"/>
    <property type="project" value="InterPro"/>
</dbReference>
<evidence type="ECO:0000256" key="4">
    <source>
        <dbReference type="ARBA" id="ARBA00022816"/>
    </source>
</evidence>
<dbReference type="GO" id="GO:0016973">
    <property type="term" value="P:poly(A)+ mRNA export from nucleus"/>
    <property type="evidence" value="ECO:0007669"/>
    <property type="project" value="TreeGrafter"/>
</dbReference>
<dbReference type="PANTHER" id="PTHR13405:SF11">
    <property type="entry name" value="NUCLEAR PORE COMPLEX PROTEIN NUP133"/>
    <property type="match status" value="1"/>
</dbReference>
<dbReference type="InterPro" id="IPR014908">
    <property type="entry name" value="Nucleoporin_Nup133/Nup155_N"/>
</dbReference>
<evidence type="ECO:0000256" key="7">
    <source>
        <dbReference type="ARBA" id="ARBA00023242"/>
    </source>
</evidence>
<name>A0A6A6QFC6_9PEZI</name>
<evidence type="ECO:0000256" key="5">
    <source>
        <dbReference type="ARBA" id="ARBA00022927"/>
    </source>
</evidence>
<keyword evidence="4" id="KW-0509">mRNA transport</keyword>
<dbReference type="Pfam" id="PF08801">
    <property type="entry name" value="Nucleoporin_N"/>
    <property type="match status" value="1"/>
</dbReference>
<feature type="domain" description="Nucleoporin Nup133/Nup155-like C-terminal" evidence="9">
    <location>
        <begin position="639"/>
        <end position="1274"/>
    </location>
</feature>
<evidence type="ECO:0000256" key="8">
    <source>
        <dbReference type="SAM" id="MobiDB-lite"/>
    </source>
</evidence>
<dbReference type="Gene3D" id="2.130.10.10">
    <property type="entry name" value="YVTN repeat-like/Quinoprotein amine dehydrogenase"/>
    <property type="match status" value="1"/>
</dbReference>
<evidence type="ECO:0000259" key="9">
    <source>
        <dbReference type="Pfam" id="PF03177"/>
    </source>
</evidence>
<feature type="compositionally biased region" description="Acidic residues" evidence="8">
    <location>
        <begin position="1327"/>
        <end position="1345"/>
    </location>
</feature>
<feature type="compositionally biased region" description="Polar residues" evidence="8">
    <location>
        <begin position="1"/>
        <end position="17"/>
    </location>
</feature>
<organism evidence="11 12">
    <name type="scientific">Lophium mytilinum</name>
    <dbReference type="NCBI Taxonomy" id="390894"/>
    <lineage>
        <taxon>Eukaryota</taxon>
        <taxon>Fungi</taxon>
        <taxon>Dikarya</taxon>
        <taxon>Ascomycota</taxon>
        <taxon>Pezizomycotina</taxon>
        <taxon>Dothideomycetes</taxon>
        <taxon>Pleosporomycetidae</taxon>
        <taxon>Mytilinidiales</taxon>
        <taxon>Mytilinidiaceae</taxon>
        <taxon>Lophium</taxon>
    </lineage>
</organism>
<keyword evidence="7" id="KW-0539">Nucleus</keyword>
<keyword evidence="6" id="KW-0811">Translocation</keyword>
<protein>
    <recommendedName>
        <fullName evidence="13">Nucleoporin-domain-containing protein</fullName>
    </recommendedName>
</protein>
<evidence type="ECO:0000256" key="3">
    <source>
        <dbReference type="ARBA" id="ARBA00022448"/>
    </source>
</evidence>
<evidence type="ECO:0000259" key="10">
    <source>
        <dbReference type="Pfam" id="PF08801"/>
    </source>
</evidence>
<dbReference type="InterPro" id="IPR015943">
    <property type="entry name" value="WD40/YVTN_repeat-like_dom_sf"/>
</dbReference>
<comment type="subcellular location">
    <subcellularLocation>
        <location evidence="1">Nucleus envelope</location>
    </subcellularLocation>
</comment>
<evidence type="ECO:0008006" key="13">
    <source>
        <dbReference type="Google" id="ProtNLM"/>
    </source>
</evidence>
<feature type="region of interest" description="Disordered" evidence="8">
    <location>
        <begin position="1321"/>
        <end position="1345"/>
    </location>
</feature>
<proteinExistence type="inferred from homology"/>
<dbReference type="InterPro" id="IPR007187">
    <property type="entry name" value="Nucleoporin_Nup133/Nup155_C"/>
</dbReference>
<evidence type="ECO:0000256" key="1">
    <source>
        <dbReference type="ARBA" id="ARBA00004259"/>
    </source>
</evidence>
<dbReference type="Pfam" id="PF03177">
    <property type="entry name" value="Nucleoporin_C"/>
    <property type="match status" value="1"/>
</dbReference>
<feature type="domain" description="Nucleoporin Nup133/Nup155-like N-terminal" evidence="10">
    <location>
        <begin position="104"/>
        <end position="530"/>
    </location>
</feature>
<evidence type="ECO:0000313" key="12">
    <source>
        <dbReference type="Proteomes" id="UP000799750"/>
    </source>
</evidence>
<keyword evidence="12" id="KW-1185">Reference proteome</keyword>
<dbReference type="PANTHER" id="PTHR13405">
    <property type="entry name" value="NUCLEAR PORE COMPLEX PROTEIN NUP133"/>
    <property type="match status" value="1"/>
</dbReference>
<comment type="similarity">
    <text evidence="2">Belongs to the nucleoporin Nup133 family.</text>
</comment>
<feature type="region of interest" description="Disordered" evidence="8">
    <location>
        <begin position="1"/>
        <end position="47"/>
    </location>
</feature>
<dbReference type="SUPFAM" id="SSF117289">
    <property type="entry name" value="Nucleoporin domain"/>
    <property type="match status" value="1"/>
</dbReference>